<dbReference type="InterPro" id="IPR003111">
    <property type="entry name" value="Lon_prtase_N"/>
</dbReference>
<dbReference type="InterPro" id="IPR015947">
    <property type="entry name" value="PUA-like_sf"/>
</dbReference>
<sequence>MILPLFPLSICLLPQGFTQLRIFEQRYKRLVTESLKSGEGFGLCMLNSKNELMPIGTWVHIIDFETLDDGLLGISIQGQQRFKINDFNIEDDGLKRGNVSLLPDWPNSDIVPNQKFLSETLQQILEQYPAQLSHYNKQDFDNMSWVCQRWLEIMPITAEEKYQCINSHNHKMTEELLTSIIK</sequence>
<dbReference type="SUPFAM" id="SSF88697">
    <property type="entry name" value="PUA domain-like"/>
    <property type="match status" value="1"/>
</dbReference>
<dbReference type="Pfam" id="PF02190">
    <property type="entry name" value="LON_substr_bdg"/>
    <property type="match status" value="1"/>
</dbReference>
<keyword evidence="3" id="KW-1185">Reference proteome</keyword>
<dbReference type="PANTHER" id="PTHR46732">
    <property type="entry name" value="ATP-DEPENDENT PROTEASE LA (LON) DOMAIN PROTEIN"/>
    <property type="match status" value="1"/>
</dbReference>
<dbReference type="EMBL" id="CP020472">
    <property type="protein sequence ID" value="ARD22650.1"/>
    <property type="molecule type" value="Genomic_DNA"/>
</dbReference>
<reference evidence="2 3" key="1">
    <citation type="submission" date="2017-03" db="EMBL/GenBank/DDBJ databases">
        <title>Genome sequencing of Shewanella japonica KCTC 22435.</title>
        <authorList>
            <person name="Kim K.M."/>
        </authorList>
    </citation>
    <scope>NUCLEOTIDE SEQUENCE [LARGE SCALE GENOMIC DNA]</scope>
    <source>
        <strain evidence="2 3">KCTC 22435</strain>
    </source>
</reference>
<dbReference type="PROSITE" id="PS51787">
    <property type="entry name" value="LON_N"/>
    <property type="match status" value="1"/>
</dbReference>
<dbReference type="RefSeq" id="WP_055023290.1">
    <property type="nucleotide sequence ID" value="NZ_CANMJJ010000001.1"/>
</dbReference>
<accession>A0ABM6JM59</accession>
<proteinExistence type="predicted"/>
<evidence type="ECO:0000313" key="2">
    <source>
        <dbReference type="EMBL" id="ARD22650.1"/>
    </source>
</evidence>
<dbReference type="SMART" id="SM00464">
    <property type="entry name" value="LON"/>
    <property type="match status" value="1"/>
</dbReference>
<organism evidence="2 3">
    <name type="scientific">Shewanella japonica</name>
    <dbReference type="NCBI Taxonomy" id="93973"/>
    <lineage>
        <taxon>Bacteria</taxon>
        <taxon>Pseudomonadati</taxon>
        <taxon>Pseudomonadota</taxon>
        <taxon>Gammaproteobacteria</taxon>
        <taxon>Alteromonadales</taxon>
        <taxon>Shewanellaceae</taxon>
        <taxon>Shewanella</taxon>
    </lineage>
</organism>
<dbReference type="InterPro" id="IPR046336">
    <property type="entry name" value="Lon_prtase_N_sf"/>
</dbReference>
<dbReference type="Proteomes" id="UP000191820">
    <property type="component" value="Chromosome"/>
</dbReference>
<name>A0ABM6JM59_9GAMM</name>
<dbReference type="Gene3D" id="2.30.130.40">
    <property type="entry name" value="LON domain-like"/>
    <property type="match status" value="1"/>
</dbReference>
<feature type="domain" description="Lon N-terminal" evidence="1">
    <location>
        <begin position="1"/>
        <end position="182"/>
    </location>
</feature>
<dbReference type="PANTHER" id="PTHR46732:SF8">
    <property type="entry name" value="ATP-DEPENDENT PROTEASE LA (LON) DOMAIN PROTEIN"/>
    <property type="match status" value="1"/>
</dbReference>
<protein>
    <submittedName>
        <fullName evidence="2">Peptidase S16</fullName>
    </submittedName>
</protein>
<evidence type="ECO:0000259" key="1">
    <source>
        <dbReference type="PROSITE" id="PS51787"/>
    </source>
</evidence>
<evidence type="ECO:0000313" key="3">
    <source>
        <dbReference type="Proteomes" id="UP000191820"/>
    </source>
</evidence>
<gene>
    <name evidence="2" type="ORF">SJ2017_2360</name>
</gene>